<proteinExistence type="predicted"/>
<dbReference type="Proteomes" id="UP001374579">
    <property type="component" value="Unassembled WGS sequence"/>
</dbReference>
<dbReference type="GO" id="GO:0003341">
    <property type="term" value="P:cilium movement"/>
    <property type="evidence" value="ECO:0007669"/>
    <property type="project" value="InterPro"/>
</dbReference>
<comment type="caution">
    <text evidence="3">The sequence shown here is derived from an EMBL/GenBank/DDBJ whole genome shotgun (WGS) entry which is preliminary data.</text>
</comment>
<evidence type="ECO:0000256" key="1">
    <source>
        <dbReference type="SAM" id="Coils"/>
    </source>
</evidence>
<feature type="coiled-coil region" evidence="1">
    <location>
        <begin position="324"/>
        <end position="386"/>
    </location>
</feature>
<accession>A0AAN9AY35</accession>
<dbReference type="EMBL" id="JBAMIC010000018">
    <property type="protein sequence ID" value="KAK7095202.1"/>
    <property type="molecule type" value="Genomic_DNA"/>
</dbReference>
<evidence type="ECO:0000313" key="4">
    <source>
        <dbReference type="Proteomes" id="UP001374579"/>
    </source>
</evidence>
<dbReference type="GO" id="GO:0036064">
    <property type="term" value="C:ciliary basal body"/>
    <property type="evidence" value="ECO:0007669"/>
    <property type="project" value="TreeGrafter"/>
</dbReference>
<dbReference type="PANTHER" id="PTHR46518">
    <property type="entry name" value="COILED-COIL DOMAIN-CONTAINING PROTEIN 151"/>
    <property type="match status" value="1"/>
</dbReference>
<sequence>MGIETVLGYEEIKGYLHVKAKERDTFVQTTDEQKSKNKDKLQFLRHVNDELRKEVAFHQSGGKHVVNKVFVSRPKEKPAMKGKDLRTSAQIMDQKAFEVSRSLGKQNYYLERSQEKLAHKIRQLSDIKYRLEYNPSVAKIEAYMKAQSKAELVKMKLMDAVNTANYYRKIIQSLQKEISSSNQQVKAMTKCKAEKYNIVKEVNAIGDGCVKEFKIVQNQMRPLHIMIENKTREFDENLRNKKKEYKEQLRETNTKCMGELKMDIVEDDNPDARKAKELNTVIELKSFQDIFEEVKEALDISDVRDVLSRVQEEHLRYKRLCDQLDESNLLYDMLTAELEDLREMLGNLTYDPAPLGMSVAYEQELSREAEMQMARVQDAVRRLTGQEKTIAGIKLATVAIHSKLIYVKLHSTQPTLLVGEPGKDMEVIWNKTEKLLARYGDGNMEGEDHDPRELQKFFEQRLPEDNSRCVLRPLDYRSMDKIRYDFDDVQASYVSRDDIKKRQQEILKPKKRKPPAGRKGPTKGGKK</sequence>
<organism evidence="3 4">
    <name type="scientific">Littorina saxatilis</name>
    <dbReference type="NCBI Taxonomy" id="31220"/>
    <lineage>
        <taxon>Eukaryota</taxon>
        <taxon>Metazoa</taxon>
        <taxon>Spiralia</taxon>
        <taxon>Lophotrochozoa</taxon>
        <taxon>Mollusca</taxon>
        <taxon>Gastropoda</taxon>
        <taxon>Caenogastropoda</taxon>
        <taxon>Littorinimorpha</taxon>
        <taxon>Littorinoidea</taxon>
        <taxon>Littorinidae</taxon>
        <taxon>Littorina</taxon>
    </lineage>
</organism>
<protein>
    <submittedName>
        <fullName evidence="3">Uncharacterized protein</fullName>
    </submittedName>
</protein>
<feature type="region of interest" description="Disordered" evidence="2">
    <location>
        <begin position="497"/>
        <end position="527"/>
    </location>
</feature>
<name>A0AAN9AY35_9CAEN</name>
<keyword evidence="4" id="KW-1185">Reference proteome</keyword>
<reference evidence="3 4" key="1">
    <citation type="submission" date="2024-02" db="EMBL/GenBank/DDBJ databases">
        <title>Chromosome-scale genome assembly of the rough periwinkle Littorina saxatilis.</title>
        <authorList>
            <person name="De Jode A."/>
            <person name="Faria R."/>
            <person name="Formenti G."/>
            <person name="Sims Y."/>
            <person name="Smith T.P."/>
            <person name="Tracey A."/>
            <person name="Wood J.M.D."/>
            <person name="Zagrodzka Z.B."/>
            <person name="Johannesson K."/>
            <person name="Butlin R.K."/>
            <person name="Leder E.H."/>
        </authorList>
    </citation>
    <scope>NUCLEOTIDE SEQUENCE [LARGE SCALE GENOMIC DNA]</scope>
    <source>
        <strain evidence="3">Snail1</strain>
        <tissue evidence="3">Muscle</tissue>
    </source>
</reference>
<dbReference type="GO" id="GO:0035253">
    <property type="term" value="C:ciliary rootlet"/>
    <property type="evidence" value="ECO:0007669"/>
    <property type="project" value="TreeGrafter"/>
</dbReference>
<gene>
    <name evidence="3" type="ORF">V1264_006646</name>
</gene>
<dbReference type="PANTHER" id="PTHR46518:SF1">
    <property type="entry name" value="OUTER DYNEIN ARM-DOCKING COMPLEX SUBUNIT 3"/>
    <property type="match status" value="1"/>
</dbReference>
<evidence type="ECO:0000313" key="3">
    <source>
        <dbReference type="EMBL" id="KAK7095202.1"/>
    </source>
</evidence>
<evidence type="ECO:0000256" key="2">
    <source>
        <dbReference type="SAM" id="MobiDB-lite"/>
    </source>
</evidence>
<feature type="compositionally biased region" description="Basic residues" evidence="2">
    <location>
        <begin position="509"/>
        <end position="527"/>
    </location>
</feature>
<dbReference type="AlphaFoldDB" id="A0AAN9AY35"/>
<dbReference type="GO" id="GO:0097542">
    <property type="term" value="C:ciliary tip"/>
    <property type="evidence" value="ECO:0007669"/>
    <property type="project" value="TreeGrafter"/>
</dbReference>
<keyword evidence="1" id="KW-0175">Coiled coil</keyword>
<dbReference type="GO" id="GO:0036158">
    <property type="term" value="P:outer dynein arm assembly"/>
    <property type="evidence" value="ECO:0007669"/>
    <property type="project" value="InterPro"/>
</dbReference>
<dbReference type="InterPro" id="IPR033192">
    <property type="entry name" value="ODAD3"/>
</dbReference>
<feature type="compositionally biased region" description="Basic and acidic residues" evidence="2">
    <location>
        <begin position="497"/>
        <end position="508"/>
    </location>
</feature>